<dbReference type="GO" id="GO:0045259">
    <property type="term" value="C:proton-transporting ATP synthase complex"/>
    <property type="evidence" value="ECO:0007669"/>
    <property type="project" value="UniProtKB-KW"/>
</dbReference>
<accession>A0A1Y2HXF1</accession>
<keyword evidence="6 11" id="KW-0406">Ion transport</keyword>
<comment type="caution">
    <text evidence="12">The sequence shown here is derived from an EMBL/GenBank/DDBJ whole genome shotgun (WGS) entry which is preliminary data.</text>
</comment>
<keyword evidence="13" id="KW-1185">Reference proteome</keyword>
<keyword evidence="3 11" id="KW-0813">Transport</keyword>
<proteinExistence type="inferred from homology"/>
<dbReference type="GO" id="GO:0046933">
    <property type="term" value="F:proton-transporting ATP synthase activity, rotational mechanism"/>
    <property type="evidence" value="ECO:0007669"/>
    <property type="project" value="InterPro"/>
</dbReference>
<evidence type="ECO:0000313" key="12">
    <source>
        <dbReference type="EMBL" id="ORZ37822.1"/>
    </source>
</evidence>
<gene>
    <name evidence="12" type="ORF">BCR44DRAFT_1479407</name>
</gene>
<dbReference type="PRINTS" id="PR00126">
    <property type="entry name" value="ATPASEGAMMA"/>
</dbReference>
<keyword evidence="10 11" id="KW-0066">ATP synthesis</keyword>
<dbReference type="Proteomes" id="UP000193411">
    <property type="component" value="Unassembled WGS sequence"/>
</dbReference>
<evidence type="ECO:0000256" key="2">
    <source>
        <dbReference type="ARBA" id="ARBA00007681"/>
    </source>
</evidence>
<evidence type="ECO:0000256" key="10">
    <source>
        <dbReference type="ARBA" id="ARBA00023310"/>
    </source>
</evidence>
<comment type="similarity">
    <text evidence="2 11">Belongs to the ATPase gamma chain family.</text>
</comment>
<dbReference type="InterPro" id="IPR000131">
    <property type="entry name" value="ATP_synth_F1_gsu"/>
</dbReference>
<dbReference type="GO" id="GO:0005743">
    <property type="term" value="C:mitochondrial inner membrane"/>
    <property type="evidence" value="ECO:0007669"/>
    <property type="project" value="UniProtKB-SubCell"/>
</dbReference>
<evidence type="ECO:0000256" key="8">
    <source>
        <dbReference type="ARBA" id="ARBA00023136"/>
    </source>
</evidence>
<keyword evidence="7" id="KW-0496">Mitochondrion</keyword>
<dbReference type="EMBL" id="MCFL01000011">
    <property type="protein sequence ID" value="ORZ37822.1"/>
    <property type="molecule type" value="Genomic_DNA"/>
</dbReference>
<dbReference type="PIRSF" id="PIRSF039089">
    <property type="entry name" value="ATP_synthase_gamma"/>
    <property type="match status" value="1"/>
</dbReference>
<dbReference type="NCBIfam" id="TIGR01146">
    <property type="entry name" value="ATPsyn_F1gamma"/>
    <property type="match status" value="1"/>
</dbReference>
<evidence type="ECO:0000256" key="6">
    <source>
        <dbReference type="ARBA" id="ARBA00023065"/>
    </source>
</evidence>
<organism evidence="12 13">
    <name type="scientific">Catenaria anguillulae PL171</name>
    <dbReference type="NCBI Taxonomy" id="765915"/>
    <lineage>
        <taxon>Eukaryota</taxon>
        <taxon>Fungi</taxon>
        <taxon>Fungi incertae sedis</taxon>
        <taxon>Blastocladiomycota</taxon>
        <taxon>Blastocladiomycetes</taxon>
        <taxon>Blastocladiales</taxon>
        <taxon>Catenariaceae</taxon>
        <taxon>Catenaria</taxon>
    </lineage>
</organism>
<name>A0A1Y2HXF1_9FUNG</name>
<dbReference type="Gene3D" id="1.10.287.80">
    <property type="entry name" value="ATP synthase, gamma subunit, helix hairpin domain"/>
    <property type="match status" value="1"/>
</dbReference>
<keyword evidence="5" id="KW-0999">Mitochondrion inner membrane</keyword>
<dbReference type="AlphaFoldDB" id="A0A1Y2HXF1"/>
<comment type="subcellular location">
    <subcellularLocation>
        <location evidence="1">Mitochondrion inner membrane</location>
        <topology evidence="1">Peripheral membrane protein</topology>
    </subcellularLocation>
</comment>
<evidence type="ECO:0000256" key="7">
    <source>
        <dbReference type="ARBA" id="ARBA00023128"/>
    </source>
</evidence>
<reference evidence="12 13" key="1">
    <citation type="submission" date="2016-07" db="EMBL/GenBank/DDBJ databases">
        <title>Pervasive Adenine N6-methylation of Active Genes in Fungi.</title>
        <authorList>
            <consortium name="DOE Joint Genome Institute"/>
            <person name="Mondo S.J."/>
            <person name="Dannebaum R.O."/>
            <person name="Kuo R.C."/>
            <person name="Labutti K."/>
            <person name="Haridas S."/>
            <person name="Kuo A."/>
            <person name="Salamov A."/>
            <person name="Ahrendt S.R."/>
            <person name="Lipzen A."/>
            <person name="Sullivan W."/>
            <person name="Andreopoulos W.B."/>
            <person name="Clum A."/>
            <person name="Lindquist E."/>
            <person name="Daum C."/>
            <person name="Ramamoorthy G.K."/>
            <person name="Gryganskyi A."/>
            <person name="Culley D."/>
            <person name="Magnuson J.K."/>
            <person name="James T.Y."/>
            <person name="O'Malley M.A."/>
            <person name="Stajich J.E."/>
            <person name="Spatafora J.W."/>
            <person name="Visel A."/>
            <person name="Grigoriev I.V."/>
        </authorList>
    </citation>
    <scope>NUCLEOTIDE SEQUENCE [LARGE SCALE GENOMIC DNA]</scope>
    <source>
        <strain evidence="12 13">PL171</strain>
    </source>
</reference>
<evidence type="ECO:0000256" key="9">
    <source>
        <dbReference type="ARBA" id="ARBA00023196"/>
    </source>
</evidence>
<evidence type="ECO:0000256" key="1">
    <source>
        <dbReference type="ARBA" id="ARBA00004637"/>
    </source>
</evidence>
<dbReference type="PANTHER" id="PTHR11693:SF22">
    <property type="entry name" value="ATP SYNTHASE SUBUNIT GAMMA, MITOCHONDRIAL"/>
    <property type="match status" value="1"/>
</dbReference>
<dbReference type="FunFam" id="1.10.287.80:FF:000001">
    <property type="entry name" value="ATP synthase gamma chain"/>
    <property type="match status" value="1"/>
</dbReference>
<protein>
    <recommendedName>
        <fullName evidence="11">ATP synthase subunit gamma</fullName>
    </recommendedName>
</protein>
<dbReference type="OrthoDB" id="239812at2759"/>
<keyword evidence="9 11" id="KW-0139">CF(1)</keyword>
<keyword evidence="4 11" id="KW-0375">Hydrogen ion transport</keyword>
<evidence type="ECO:0000256" key="11">
    <source>
        <dbReference type="RuleBase" id="RU004001"/>
    </source>
</evidence>
<dbReference type="PANTHER" id="PTHR11693">
    <property type="entry name" value="ATP SYNTHASE GAMMA CHAIN"/>
    <property type="match status" value="1"/>
</dbReference>
<dbReference type="InterPro" id="IPR035968">
    <property type="entry name" value="ATP_synth_F1_ATPase_gsu"/>
</dbReference>
<keyword evidence="8" id="KW-0472">Membrane</keyword>
<evidence type="ECO:0000256" key="5">
    <source>
        <dbReference type="ARBA" id="ARBA00022792"/>
    </source>
</evidence>
<evidence type="ECO:0000256" key="4">
    <source>
        <dbReference type="ARBA" id="ARBA00022781"/>
    </source>
</evidence>
<evidence type="ECO:0000256" key="3">
    <source>
        <dbReference type="ARBA" id="ARBA00022448"/>
    </source>
</evidence>
<sequence length="296" mass="32047">MLSAVRPAAASASRTVVQQAHQQANMATLKEIQMRLKSITNIGKITKSMKMIASTKMARAQRGMDVARANGAATSALVKNIGVQATTDNPNVFVAVSSDRGLCGGVHSAITKNIKRTIKASNTGDAALVILGDKCRNQLAREYREAIKLTYSQLGKTVPSFLEASIIADEILAIKDLPANPKINVVYNKFLSVIAYEPTHMHTISYADLKAAPKLATYEMEGDILANLHQFMFATSLHWAMNEGHAAEFAARRSAMDNATKNAGEMVDRLTLLYNRQRQASITNDLVDIITGASAL</sequence>
<evidence type="ECO:0000313" key="13">
    <source>
        <dbReference type="Proteomes" id="UP000193411"/>
    </source>
</evidence>
<dbReference type="CDD" id="cd12151">
    <property type="entry name" value="F1-ATPase_gamma"/>
    <property type="match status" value="1"/>
</dbReference>
<comment type="subunit">
    <text evidence="11">F-type ATPases have 2 components, CF(1) - the catalytic core - and CF(0) - the membrane proton channel. CF(1) and CF(0) have multiple subunits.</text>
</comment>
<dbReference type="Gene3D" id="3.40.1380.10">
    <property type="match status" value="1"/>
</dbReference>
<dbReference type="STRING" id="765915.A0A1Y2HXF1"/>
<dbReference type="SUPFAM" id="SSF52943">
    <property type="entry name" value="ATP synthase (F1-ATPase), gamma subunit"/>
    <property type="match status" value="1"/>
</dbReference>
<dbReference type="Pfam" id="PF00231">
    <property type="entry name" value="ATP-synt"/>
    <property type="match status" value="1"/>
</dbReference>
<dbReference type="FunFam" id="3.40.1380.10:FF:000003">
    <property type="entry name" value="ATP synthase subunit gamma"/>
    <property type="match status" value="1"/>
</dbReference>